<keyword evidence="12" id="KW-1185">Reference proteome</keyword>
<keyword evidence="7" id="KW-0862">Zinc</keyword>
<feature type="signal peptide" evidence="9">
    <location>
        <begin position="1"/>
        <end position="22"/>
    </location>
</feature>
<organism evidence="12 13">
    <name type="scientific">Drosophila kikkawai</name>
    <name type="common">Fruit fly</name>
    <dbReference type="NCBI Taxonomy" id="30033"/>
    <lineage>
        <taxon>Eukaryota</taxon>
        <taxon>Metazoa</taxon>
        <taxon>Ecdysozoa</taxon>
        <taxon>Arthropoda</taxon>
        <taxon>Hexapoda</taxon>
        <taxon>Insecta</taxon>
        <taxon>Pterygota</taxon>
        <taxon>Neoptera</taxon>
        <taxon>Endopterygota</taxon>
        <taxon>Diptera</taxon>
        <taxon>Brachycera</taxon>
        <taxon>Muscomorpha</taxon>
        <taxon>Ephydroidea</taxon>
        <taxon>Drosophilidae</taxon>
        <taxon>Drosophila</taxon>
        <taxon>Sophophora</taxon>
    </lineage>
</organism>
<dbReference type="InterPro" id="IPR018497">
    <property type="entry name" value="Peptidase_M13_C"/>
</dbReference>
<dbReference type="GO" id="GO:0004222">
    <property type="term" value="F:metalloendopeptidase activity"/>
    <property type="evidence" value="ECO:0007669"/>
    <property type="project" value="InterPro"/>
</dbReference>
<evidence type="ECO:0000256" key="8">
    <source>
        <dbReference type="ARBA" id="ARBA00023049"/>
    </source>
</evidence>
<comment type="similarity">
    <text evidence="3">Belongs to the peptidase M13 family.</text>
</comment>
<keyword evidence="9" id="KW-0732">Signal</keyword>
<protein>
    <submittedName>
        <fullName evidence="13">Endothelin-converting enzyme-like 1</fullName>
    </submittedName>
</protein>
<evidence type="ECO:0000256" key="7">
    <source>
        <dbReference type="ARBA" id="ARBA00022833"/>
    </source>
</evidence>
<sequence>MARQPLRLLLGVLLTAIGLANAAVLNSGTANYTIDILRLAKAAHIKAYMSENKEEPCQNFYNFACGNWPRLHPAQISRQKTNYLEELQELYIRKSADMLKGATRGPENSADRQLKNFFGSCRRQANDTQSALKTLFEVADFRGGWPEIRVGSWYIHEYEWLQVAANLKRKLGVDIFIGLEVVLDYKEEKMHRLKIGAPKFPMPRRHYLDDHFEGTRELYERSIMNKLKLYFPEQPDRWLKEVAEQVLHVEQQLAKGLPHNAALTLEQTTRQRTANEMKAAYGKYVDVTRYLQVIFNDNLYMDLYETPEDYLSNLVDVIRTTHKLQLANYTMWKALEALDGARVPQSQSPDIWCIQLAQRYFPQQLESLFHRNYNHMQMINELQSTWSDIKRVFREDLQASERLHWLSLETRQKAISKLEALKLQFRTHDDSQLIRQVHGLNLHADSFYPNLVAVLQWHTQRALAKLMEEPVTEDEVYKLPHYELQKNRIQVPITFLQARFFWDPAYPNALKYATLGVLLARQMLHGFDGVGRRYDAYGYQNNWWDGISESSYSRRSQCFLEQYAIFVQYKEKPVQDKELLRRVVADNGALDIAYRAYQQWLKNAAETPVIYQREQLPLLDRNHNQLFYLGYAQLYCSDYPDTVDRFDELPEQLRINTALSNSQQFTNAYGCTREDNLNARFKCTLY</sequence>
<dbReference type="Gene3D" id="3.40.390.10">
    <property type="entry name" value="Collagenase (Catalytic Domain)"/>
    <property type="match status" value="1"/>
</dbReference>
<dbReference type="PROSITE" id="PS51885">
    <property type="entry name" value="NEPRILYSIN"/>
    <property type="match status" value="1"/>
</dbReference>
<evidence type="ECO:0000256" key="6">
    <source>
        <dbReference type="ARBA" id="ARBA00022801"/>
    </source>
</evidence>
<dbReference type="OrthoDB" id="7944999at2759"/>
<evidence type="ECO:0000259" key="11">
    <source>
        <dbReference type="Pfam" id="PF05649"/>
    </source>
</evidence>
<dbReference type="Pfam" id="PF01431">
    <property type="entry name" value="Peptidase_M13"/>
    <property type="match status" value="1"/>
</dbReference>
<dbReference type="Gene3D" id="1.10.1380.10">
    <property type="entry name" value="Neutral endopeptidase , domain2"/>
    <property type="match status" value="1"/>
</dbReference>
<comment type="cofactor">
    <cofactor evidence="1">
        <name>Zn(2+)</name>
        <dbReference type="ChEBI" id="CHEBI:29105"/>
    </cofactor>
</comment>
<feature type="domain" description="Peptidase M13 C-terminal" evidence="10">
    <location>
        <begin position="482"/>
        <end position="684"/>
    </location>
</feature>
<dbReference type="GO" id="GO:0005886">
    <property type="term" value="C:plasma membrane"/>
    <property type="evidence" value="ECO:0007669"/>
    <property type="project" value="UniProtKB-SubCell"/>
</dbReference>
<feature type="domain" description="Peptidase M13 N-terminal" evidence="11">
    <location>
        <begin position="56"/>
        <end position="424"/>
    </location>
</feature>
<gene>
    <name evidence="13" type="primary">Nepl15</name>
</gene>
<evidence type="ECO:0000256" key="4">
    <source>
        <dbReference type="ARBA" id="ARBA00022670"/>
    </source>
</evidence>
<evidence type="ECO:0000313" key="12">
    <source>
        <dbReference type="Proteomes" id="UP001652661"/>
    </source>
</evidence>
<feature type="chain" id="PRO_5028184866" evidence="9">
    <location>
        <begin position="23"/>
        <end position="686"/>
    </location>
</feature>
<dbReference type="GO" id="GO:0046872">
    <property type="term" value="F:metal ion binding"/>
    <property type="evidence" value="ECO:0007669"/>
    <property type="project" value="UniProtKB-KW"/>
</dbReference>
<evidence type="ECO:0000256" key="1">
    <source>
        <dbReference type="ARBA" id="ARBA00001947"/>
    </source>
</evidence>
<evidence type="ECO:0000256" key="2">
    <source>
        <dbReference type="ARBA" id="ARBA00004401"/>
    </source>
</evidence>
<keyword evidence="6" id="KW-0378">Hydrolase</keyword>
<evidence type="ECO:0000256" key="9">
    <source>
        <dbReference type="SAM" id="SignalP"/>
    </source>
</evidence>
<proteinExistence type="inferred from homology"/>
<dbReference type="InterPro" id="IPR000718">
    <property type="entry name" value="Peptidase_M13"/>
</dbReference>
<keyword evidence="5" id="KW-0479">Metal-binding</keyword>
<evidence type="ECO:0000259" key="10">
    <source>
        <dbReference type="Pfam" id="PF01431"/>
    </source>
</evidence>
<dbReference type="AlphaFoldDB" id="A0A6P4JK60"/>
<dbReference type="InterPro" id="IPR024079">
    <property type="entry name" value="MetalloPept_cat_dom_sf"/>
</dbReference>
<dbReference type="PANTHER" id="PTHR11733:SF238">
    <property type="entry name" value="FI07649P-RELATED"/>
    <property type="match status" value="1"/>
</dbReference>
<dbReference type="RefSeq" id="XP_017035038.1">
    <property type="nucleotide sequence ID" value="XM_017179549.3"/>
</dbReference>
<evidence type="ECO:0000313" key="13">
    <source>
        <dbReference type="RefSeq" id="XP_017035038.1"/>
    </source>
</evidence>
<evidence type="ECO:0000256" key="3">
    <source>
        <dbReference type="ARBA" id="ARBA00007357"/>
    </source>
</evidence>
<reference evidence="13" key="1">
    <citation type="submission" date="2025-08" db="UniProtKB">
        <authorList>
            <consortium name="RefSeq"/>
        </authorList>
    </citation>
    <scope>IDENTIFICATION</scope>
    <source>
        <strain evidence="13">14028-0561.14</strain>
        <tissue evidence="13">Whole fly</tissue>
    </source>
</reference>
<dbReference type="SUPFAM" id="SSF55486">
    <property type="entry name" value="Metalloproteases ('zincins'), catalytic domain"/>
    <property type="match status" value="1"/>
</dbReference>
<dbReference type="OMA" id="ANYTIWR"/>
<name>A0A6P4JK60_DROKI</name>
<dbReference type="GO" id="GO:0016485">
    <property type="term" value="P:protein processing"/>
    <property type="evidence" value="ECO:0007669"/>
    <property type="project" value="TreeGrafter"/>
</dbReference>
<dbReference type="PANTHER" id="PTHR11733">
    <property type="entry name" value="ZINC METALLOPROTEASE FAMILY M13 NEPRILYSIN-RELATED"/>
    <property type="match status" value="1"/>
</dbReference>
<dbReference type="Proteomes" id="UP001652661">
    <property type="component" value="Chromosome 3R"/>
</dbReference>
<dbReference type="InterPro" id="IPR008753">
    <property type="entry name" value="Peptidase_M13_N"/>
</dbReference>
<evidence type="ECO:0000256" key="5">
    <source>
        <dbReference type="ARBA" id="ARBA00022723"/>
    </source>
</evidence>
<comment type="subcellular location">
    <subcellularLocation>
        <location evidence="2">Cell membrane</location>
        <topology evidence="2">Single-pass type II membrane protein</topology>
    </subcellularLocation>
</comment>
<accession>A0A6P4JK60</accession>
<dbReference type="InterPro" id="IPR042089">
    <property type="entry name" value="Peptidase_M13_dom_2"/>
</dbReference>
<keyword evidence="8" id="KW-0482">Metalloprotease</keyword>
<dbReference type="Pfam" id="PF05649">
    <property type="entry name" value="Peptidase_M13_N"/>
    <property type="match status" value="1"/>
</dbReference>
<keyword evidence="4" id="KW-0645">Protease</keyword>
<dbReference type="CDD" id="cd08662">
    <property type="entry name" value="M13"/>
    <property type="match status" value="1"/>
</dbReference>